<sequence>MSVHIEPLQEAHVRDFLNWRDHRDPLYAMYNFIETEETVGEWYRWKTKGARDDYFAILEDGRAVGYMGLKHISAITRTAEVGIIIDPAYSGRGIGHAALTWLLAYGFEDLALMRIHLEVLPWNRRALALYRRLEFRKTREVPRQVEMPGVDASHAAIVPFADRIRFHRDYAVVWVDHMVLSKDRWRRAI</sequence>
<dbReference type="OrthoDB" id="9795206at2"/>
<evidence type="ECO:0000313" key="2">
    <source>
        <dbReference type="EMBL" id="VEJ34360.1"/>
    </source>
</evidence>
<dbReference type="KEGG" id="piv:NCTC13079_00112"/>
<protein>
    <submittedName>
        <fullName evidence="2">Spermidine N(1)-acetyltransferase</fullName>
        <ecNumber evidence="2">2.3.1.57</ecNumber>
    </submittedName>
</protein>
<dbReference type="InterPro" id="IPR000182">
    <property type="entry name" value="GNAT_dom"/>
</dbReference>
<evidence type="ECO:0000259" key="1">
    <source>
        <dbReference type="PROSITE" id="PS51186"/>
    </source>
</evidence>
<dbReference type="PANTHER" id="PTHR43415">
    <property type="entry name" value="SPERMIDINE N(1)-ACETYLTRANSFERASE"/>
    <property type="match status" value="1"/>
</dbReference>
<evidence type="ECO:0000313" key="3">
    <source>
        <dbReference type="Proteomes" id="UP000269544"/>
    </source>
</evidence>
<dbReference type="CDD" id="cd04301">
    <property type="entry name" value="NAT_SF"/>
    <property type="match status" value="1"/>
</dbReference>
<dbReference type="EMBL" id="LR134523">
    <property type="protein sequence ID" value="VEJ34360.1"/>
    <property type="molecule type" value="Genomic_DNA"/>
</dbReference>
<dbReference type="SUPFAM" id="SSF55729">
    <property type="entry name" value="Acyl-CoA N-acyltransferases (Nat)"/>
    <property type="match status" value="1"/>
</dbReference>
<keyword evidence="2" id="KW-0808">Transferase</keyword>
<dbReference type="GO" id="GO:0004145">
    <property type="term" value="F:diamine N-acetyltransferase activity"/>
    <property type="evidence" value="ECO:0007669"/>
    <property type="project" value="UniProtKB-EC"/>
</dbReference>
<reference evidence="2 3" key="1">
    <citation type="submission" date="2018-12" db="EMBL/GenBank/DDBJ databases">
        <authorList>
            <consortium name="Pathogen Informatics"/>
        </authorList>
    </citation>
    <scope>NUCLEOTIDE SEQUENCE [LARGE SCALE GENOMIC DNA]</scope>
    <source>
        <strain evidence="2 3">NCTC13079</strain>
    </source>
</reference>
<dbReference type="PROSITE" id="PS51186">
    <property type="entry name" value="GNAT"/>
    <property type="match status" value="1"/>
</dbReference>
<organism evidence="2 3">
    <name type="scientific">Aedoeadaptatus ivorii</name>
    <dbReference type="NCBI Taxonomy" id="54006"/>
    <lineage>
        <taxon>Bacteria</taxon>
        <taxon>Bacillati</taxon>
        <taxon>Bacillota</taxon>
        <taxon>Tissierellia</taxon>
        <taxon>Tissierellales</taxon>
        <taxon>Peptoniphilaceae</taxon>
        <taxon>Aedoeadaptatus</taxon>
    </lineage>
</organism>
<accession>A0A448UZT8</accession>
<proteinExistence type="predicted"/>
<dbReference type="InterPro" id="IPR016181">
    <property type="entry name" value="Acyl_CoA_acyltransferase"/>
</dbReference>
<feature type="domain" description="N-acetyltransferase" evidence="1">
    <location>
        <begin position="3"/>
        <end position="157"/>
    </location>
</feature>
<dbReference type="AlphaFoldDB" id="A0A448UZT8"/>
<name>A0A448UZT8_9FIRM</name>
<dbReference type="Gene3D" id="3.40.630.30">
    <property type="match status" value="1"/>
</dbReference>
<dbReference type="PANTHER" id="PTHR43415:SF3">
    <property type="entry name" value="GNAT-FAMILY ACETYLTRANSFERASE"/>
    <property type="match status" value="1"/>
</dbReference>
<gene>
    <name evidence="2" type="primary">speG</name>
    <name evidence="2" type="ORF">NCTC13079_00112</name>
</gene>
<dbReference type="Pfam" id="PF13302">
    <property type="entry name" value="Acetyltransf_3"/>
    <property type="match status" value="1"/>
</dbReference>
<dbReference type="Proteomes" id="UP000269544">
    <property type="component" value="Chromosome"/>
</dbReference>
<dbReference type="EC" id="2.3.1.57" evidence="2"/>
<keyword evidence="3" id="KW-1185">Reference proteome</keyword>
<keyword evidence="2" id="KW-0012">Acyltransferase</keyword>